<name>R4TF23_9CAUD</name>
<dbReference type="EMBL" id="KC292020">
    <property type="protein sequence ID" value="AGM10801.1"/>
    <property type="molecule type" value="Genomic_DNA"/>
</dbReference>
<accession>R4TF23</accession>
<dbReference type="Proteomes" id="UP000202994">
    <property type="component" value="Segment"/>
</dbReference>
<dbReference type="RefSeq" id="YP_008058619.1">
    <property type="nucleotide sequence ID" value="NC_021321.1"/>
</dbReference>
<evidence type="ECO:0000313" key="2">
    <source>
        <dbReference type="Proteomes" id="UP000202994"/>
    </source>
</evidence>
<proteinExistence type="predicted"/>
<dbReference type="KEGG" id="vg:16194744"/>
<reference evidence="1 2" key="1">
    <citation type="submission" date="2012-12" db="EMBL/GenBank/DDBJ databases">
        <authorList>
            <person name="Sencilo A."/>
            <person name="Jacobs-Sera D."/>
            <person name="Russell D.A."/>
            <person name="Ko C."/>
            <person name="Atanasova N."/>
            <person name="Osterlund E."/>
            <person name="Oksanen H.M."/>
            <person name="Bamford D.H."/>
            <person name="Hatfull G.F."/>
            <person name="Roine E."/>
            <person name="Hendrix R.W."/>
        </authorList>
    </citation>
    <scope>NUCLEOTIDE SEQUENCE [LARGE SCALE GENOMIC DNA]</scope>
</reference>
<dbReference type="GeneID" id="16194744"/>
<gene>
    <name evidence="1" type="primary">55</name>
    <name evidence="1" type="ORF">HRTV8_55</name>
</gene>
<organism evidence="1 2">
    <name type="scientific">Halorubrum tailed phage 8</name>
    <dbReference type="NCBI Taxonomy" id="2847109"/>
    <lineage>
        <taxon>Viruses</taxon>
        <taxon>Duplodnaviria</taxon>
        <taxon>Heunggongvirae</taxon>
        <taxon>Uroviricota</taxon>
        <taxon>Caudoviricetes</taxon>
        <taxon>Thumleimavirales</taxon>
        <taxon>Hafunaviridae</taxon>
        <taxon>Haloferacalesvirus</taxon>
        <taxon>Haloferacalesvirus salis</taxon>
        <taxon>Haloferacalesvirus HRTV8</taxon>
    </lineage>
</organism>
<evidence type="ECO:0000313" key="1">
    <source>
        <dbReference type="EMBL" id="AGM10801.1"/>
    </source>
</evidence>
<protein>
    <submittedName>
        <fullName evidence="1">Uncharacterized protein</fullName>
    </submittedName>
</protein>
<sequence length="58" mass="6525">MLNHLTVVPTNYEPMCETCYVGDKLNSLLDTEQGQAVNQEVMESHFEAAEIGLGRELR</sequence>
<keyword evidence="2" id="KW-1185">Reference proteome</keyword>